<protein>
    <submittedName>
        <fullName evidence="2">Zinc ribbon domain-containing protein</fullName>
    </submittedName>
</protein>
<dbReference type="AlphaFoldDB" id="A0A544UMX8"/>
<gene>
    <name evidence="2" type="ORF">C7Y47_08050</name>
</gene>
<dbReference type="EMBL" id="SADV01000005">
    <property type="protein sequence ID" value="TQR35193.1"/>
    <property type="molecule type" value="Genomic_DNA"/>
</dbReference>
<reference evidence="2 3" key="1">
    <citation type="submission" date="2018-03" db="EMBL/GenBank/DDBJ databases">
        <title>Aerobic endospore-forming bacteria genome sequencing and assembly.</title>
        <authorList>
            <person name="Cavalcante D.A."/>
            <person name="Driks A."/>
            <person name="Putonti C."/>
            <person name="De-Souza M.T."/>
        </authorList>
    </citation>
    <scope>NUCLEOTIDE SEQUENCE [LARGE SCALE GENOMIC DNA]</scope>
    <source>
        <strain evidence="2 3">SDF0037</strain>
    </source>
</reference>
<evidence type="ECO:0000256" key="1">
    <source>
        <dbReference type="SAM" id="Phobius"/>
    </source>
</evidence>
<dbReference type="OrthoDB" id="9793824at2"/>
<keyword evidence="1" id="KW-1133">Transmembrane helix</keyword>
<dbReference type="Proteomes" id="UP000317944">
    <property type="component" value="Unassembled WGS sequence"/>
</dbReference>
<name>A0A544UMX8_LYSSH</name>
<accession>A0A544UMX8</accession>
<feature type="transmembrane region" description="Helical" evidence="1">
    <location>
        <begin position="84"/>
        <end position="114"/>
    </location>
</feature>
<comment type="caution">
    <text evidence="2">The sequence shown here is derived from an EMBL/GenBank/DDBJ whole genome shotgun (WGS) entry which is preliminary data.</text>
</comment>
<keyword evidence="1" id="KW-0472">Membrane</keyword>
<evidence type="ECO:0000313" key="3">
    <source>
        <dbReference type="Proteomes" id="UP000317944"/>
    </source>
</evidence>
<proteinExistence type="predicted"/>
<sequence>MFCTYCASNLSEHAEICSNCGVRKFKVHNYCHNCGNELNALQEMCTSCGIILKKSLKGTHPLVPTLLTFLIPGVGQIINNQMGKGFLCIFISIIIIIFIPFPLGFIMVGIPILIDAYLIGKKKYEGKAIGKWEFF</sequence>
<dbReference type="RefSeq" id="WP_142508302.1">
    <property type="nucleotide sequence ID" value="NZ_SADV01000005.1"/>
</dbReference>
<organism evidence="2 3">
    <name type="scientific">Lysinibacillus sphaericus</name>
    <name type="common">Bacillus sphaericus</name>
    <dbReference type="NCBI Taxonomy" id="1421"/>
    <lineage>
        <taxon>Bacteria</taxon>
        <taxon>Bacillati</taxon>
        <taxon>Bacillota</taxon>
        <taxon>Bacilli</taxon>
        <taxon>Bacillales</taxon>
        <taxon>Bacillaceae</taxon>
        <taxon>Lysinibacillus</taxon>
    </lineage>
</organism>
<evidence type="ECO:0000313" key="2">
    <source>
        <dbReference type="EMBL" id="TQR35193.1"/>
    </source>
</evidence>
<keyword evidence="1" id="KW-0812">Transmembrane</keyword>